<feature type="region of interest" description="Disordered" evidence="2">
    <location>
        <begin position="126"/>
        <end position="174"/>
    </location>
</feature>
<feature type="compositionally biased region" description="Low complexity" evidence="2">
    <location>
        <begin position="126"/>
        <end position="142"/>
    </location>
</feature>
<dbReference type="EMBL" id="JAVFKM010000043">
    <property type="protein sequence ID" value="MEF3119346.1"/>
    <property type="molecule type" value="Genomic_DNA"/>
</dbReference>
<feature type="compositionally biased region" description="Basic residues" evidence="2">
    <location>
        <begin position="164"/>
        <end position="174"/>
    </location>
</feature>
<keyword evidence="3" id="KW-0472">Membrane</keyword>
<sequence length="664" mass="69099">MRHSSARGDGPRRRRPDAEDLGWDDSLYGNGTGNGRNGSSGPDAPGPAGQGGTPPPDAPAAPAAPVAPGVTGTPSAGGGAPVPPVITGGVSGPPVITGGVAGPATGAAGQTPAPAVTGAAVTRTPAAGTAATGTPTATTATGLKDPADPGPSPADGSEPEAKGTRRARRPRSRTRRVLRWSAITLAVLIVGTAGAGYWYYEHLNSNLRKDALDLGSGGLEKPEPNAFGQTPLNILLLGSDGRNSEKNIELGGARQDADRKPLADVQMLLHVSADRSNMSVISIPRDTRVPIPECKDPDDGKVYPQTTAAINTSLQHGGPGCTVATWKELTGIYIDHFMMVDFAGVVDMADAIGGVPVCVDKNVYSHDKKGHGSGLKLTAGTHSVKGVQALQWLRTRYGFEDNTDIGRAKAQHMYMNSMVRELKAGTKLTDPLKLRDLAEAATKALTVDEGLGSVKKLYDLGGDLQRVPTERITMVTMPWQYAAGGEYVVPKPGDAEQTFSLLRNDTALDGKDKKKKPAPDPQPTTAKDKLDVVVQNGTNSTVTGPVSGRANVIAGHLGTLGYTSATTDSRLTTQADTTITYPAKEGRGDALALAKALGLPKDAVKESRSATSMRLVIGNDWRKGTSFPKPAEDKKEADKAPDSADALNGEDKKACMKVNPAYTF</sequence>
<organism evidence="6 7">
    <name type="scientific">Streptomyces chrestomyceticus</name>
    <dbReference type="NCBI Taxonomy" id="68185"/>
    <lineage>
        <taxon>Bacteria</taxon>
        <taxon>Bacillati</taxon>
        <taxon>Actinomycetota</taxon>
        <taxon>Actinomycetes</taxon>
        <taxon>Kitasatosporales</taxon>
        <taxon>Streptomycetaceae</taxon>
        <taxon>Streptomyces</taxon>
    </lineage>
</organism>
<feature type="domain" description="LytR/CpsA/Psr regulator C-terminal" evidence="5">
    <location>
        <begin position="530"/>
        <end position="621"/>
    </location>
</feature>
<comment type="caution">
    <text evidence="6">The sequence shown here is derived from an EMBL/GenBank/DDBJ whole genome shotgun (WGS) entry which is preliminary data.</text>
</comment>
<feature type="compositionally biased region" description="Low complexity" evidence="2">
    <location>
        <begin position="60"/>
        <end position="74"/>
    </location>
</feature>
<name>A0ABU7X770_9ACTN</name>
<dbReference type="Proteomes" id="UP001348265">
    <property type="component" value="Unassembled WGS sequence"/>
</dbReference>
<accession>A0ABU7X770</accession>
<dbReference type="Gene3D" id="3.40.630.190">
    <property type="entry name" value="LCP protein"/>
    <property type="match status" value="1"/>
</dbReference>
<keyword evidence="3" id="KW-1133">Transmembrane helix</keyword>
<feature type="region of interest" description="Disordered" evidence="2">
    <location>
        <begin position="621"/>
        <end position="651"/>
    </location>
</feature>
<feature type="region of interest" description="Disordered" evidence="2">
    <location>
        <begin position="505"/>
        <end position="528"/>
    </location>
</feature>
<dbReference type="PANTHER" id="PTHR33392">
    <property type="entry name" value="POLYISOPRENYL-TEICHOIC ACID--PEPTIDOGLYCAN TEICHOIC ACID TRANSFERASE TAGU"/>
    <property type="match status" value="1"/>
</dbReference>
<feature type="transmembrane region" description="Helical" evidence="3">
    <location>
        <begin position="177"/>
        <end position="200"/>
    </location>
</feature>
<evidence type="ECO:0000313" key="6">
    <source>
        <dbReference type="EMBL" id="MEF3119346.1"/>
    </source>
</evidence>
<feature type="region of interest" description="Disordered" evidence="2">
    <location>
        <begin position="1"/>
        <end position="86"/>
    </location>
</feature>
<dbReference type="RefSeq" id="WP_331790130.1">
    <property type="nucleotide sequence ID" value="NZ_JAVFKM010000043.1"/>
</dbReference>
<dbReference type="Pfam" id="PF03816">
    <property type="entry name" value="LytR_cpsA_psr"/>
    <property type="match status" value="1"/>
</dbReference>
<dbReference type="InterPro" id="IPR004474">
    <property type="entry name" value="LytR_CpsA_psr"/>
</dbReference>
<dbReference type="NCBIfam" id="TIGR00350">
    <property type="entry name" value="lytR_cpsA_psr"/>
    <property type="match status" value="1"/>
</dbReference>
<protein>
    <submittedName>
        <fullName evidence="6">LCP family protein</fullName>
    </submittedName>
</protein>
<evidence type="ECO:0000259" key="5">
    <source>
        <dbReference type="Pfam" id="PF13399"/>
    </source>
</evidence>
<reference evidence="6 7" key="1">
    <citation type="submission" date="2023-08" db="EMBL/GenBank/DDBJ databases">
        <authorList>
            <person name="Sharma P."/>
            <person name="Verma V."/>
            <person name="Mohan M.K."/>
            <person name="Dubey A.K."/>
        </authorList>
    </citation>
    <scope>NUCLEOTIDE SEQUENCE [LARGE SCALE GENOMIC DNA]</scope>
    <source>
        <strain evidence="6 7">ADP4</strain>
    </source>
</reference>
<evidence type="ECO:0000259" key="4">
    <source>
        <dbReference type="Pfam" id="PF03816"/>
    </source>
</evidence>
<evidence type="ECO:0000256" key="1">
    <source>
        <dbReference type="ARBA" id="ARBA00006068"/>
    </source>
</evidence>
<gene>
    <name evidence="6" type="ORF">RB636_40035</name>
</gene>
<comment type="similarity">
    <text evidence="1">Belongs to the LytR/CpsA/Psr (LCP) family.</text>
</comment>
<evidence type="ECO:0000256" key="3">
    <source>
        <dbReference type="SAM" id="Phobius"/>
    </source>
</evidence>
<dbReference type="PANTHER" id="PTHR33392:SF6">
    <property type="entry name" value="POLYISOPRENYL-TEICHOIC ACID--PEPTIDOGLYCAN TEICHOIC ACID TRANSFERASE TAGU"/>
    <property type="match status" value="1"/>
</dbReference>
<keyword evidence="3" id="KW-0812">Transmembrane</keyword>
<keyword evidence="7" id="KW-1185">Reference proteome</keyword>
<dbReference type="InterPro" id="IPR027381">
    <property type="entry name" value="LytR/CpsA/Psr_C"/>
</dbReference>
<evidence type="ECO:0000313" key="7">
    <source>
        <dbReference type="Proteomes" id="UP001348265"/>
    </source>
</evidence>
<dbReference type="Pfam" id="PF13399">
    <property type="entry name" value="LytR_C"/>
    <property type="match status" value="1"/>
</dbReference>
<evidence type="ECO:0000256" key="2">
    <source>
        <dbReference type="SAM" id="MobiDB-lite"/>
    </source>
</evidence>
<feature type="compositionally biased region" description="Basic and acidic residues" evidence="2">
    <location>
        <begin position="630"/>
        <end position="642"/>
    </location>
</feature>
<dbReference type="InterPro" id="IPR050922">
    <property type="entry name" value="LytR/CpsA/Psr_CW_biosynth"/>
</dbReference>
<proteinExistence type="inferred from homology"/>
<feature type="domain" description="Cell envelope-related transcriptional attenuator" evidence="4">
    <location>
        <begin position="263"/>
        <end position="423"/>
    </location>
</feature>